<dbReference type="InterPro" id="IPR008922">
    <property type="entry name" value="Di-copper_centre_dom_sf"/>
</dbReference>
<dbReference type="GO" id="GO:0016491">
    <property type="term" value="F:oxidoreductase activity"/>
    <property type="evidence" value="ECO:0007669"/>
    <property type="project" value="UniProtKB-KW"/>
</dbReference>
<dbReference type="Gene3D" id="1.10.1280.10">
    <property type="entry name" value="Di-copper center containing domain from catechol oxidase"/>
    <property type="match status" value="2"/>
</dbReference>
<organism evidence="6 7">
    <name type="scientific">Lojkania enalia</name>
    <dbReference type="NCBI Taxonomy" id="147567"/>
    <lineage>
        <taxon>Eukaryota</taxon>
        <taxon>Fungi</taxon>
        <taxon>Dikarya</taxon>
        <taxon>Ascomycota</taxon>
        <taxon>Pezizomycotina</taxon>
        <taxon>Dothideomycetes</taxon>
        <taxon>Pleosporomycetidae</taxon>
        <taxon>Pleosporales</taxon>
        <taxon>Pleosporales incertae sedis</taxon>
        <taxon>Lojkania</taxon>
    </lineage>
</organism>
<feature type="chain" id="PRO_5040226975" evidence="4">
    <location>
        <begin position="20"/>
        <end position="440"/>
    </location>
</feature>
<proteinExistence type="predicted"/>
<gene>
    <name evidence="6" type="ORF">CC78DRAFT_524910</name>
</gene>
<keyword evidence="2" id="KW-0560">Oxidoreductase</keyword>
<dbReference type="EMBL" id="ML986710">
    <property type="protein sequence ID" value="KAF2259428.1"/>
    <property type="molecule type" value="Genomic_DNA"/>
</dbReference>
<keyword evidence="7" id="KW-1185">Reference proteome</keyword>
<dbReference type="InterPro" id="IPR002227">
    <property type="entry name" value="Tyrosinase_Cu-bd"/>
</dbReference>
<dbReference type="SUPFAM" id="SSF48056">
    <property type="entry name" value="Di-copper centre-containing domain"/>
    <property type="match status" value="1"/>
</dbReference>
<feature type="signal peptide" evidence="4">
    <location>
        <begin position="1"/>
        <end position="19"/>
    </location>
</feature>
<reference evidence="7" key="1">
    <citation type="journal article" date="2020" name="Stud. Mycol.">
        <title>101 Dothideomycetes genomes: A test case for predicting lifestyles and emergence of pathogens.</title>
        <authorList>
            <person name="Haridas S."/>
            <person name="Albert R."/>
            <person name="Binder M."/>
            <person name="Bloem J."/>
            <person name="LaButti K."/>
            <person name="Salamov A."/>
            <person name="Andreopoulos B."/>
            <person name="Baker S."/>
            <person name="Barry K."/>
            <person name="Bills G."/>
            <person name="Bluhm B."/>
            <person name="Cannon C."/>
            <person name="Castanera R."/>
            <person name="Culley D."/>
            <person name="Daum C."/>
            <person name="Ezra D."/>
            <person name="Gonzalez J."/>
            <person name="Henrissat B."/>
            <person name="Kuo A."/>
            <person name="Liang C."/>
            <person name="Lipzen A."/>
            <person name="Lutzoni F."/>
            <person name="Magnuson J."/>
            <person name="Mondo S."/>
            <person name="Nolan M."/>
            <person name="Ohm R."/>
            <person name="Pangilinan J."/>
            <person name="Park H.-J."/>
            <person name="Ramirez L."/>
            <person name="Alfaro M."/>
            <person name="Sun H."/>
            <person name="Tritt A."/>
            <person name="Yoshinaga Y."/>
            <person name="Zwiers L.-H."/>
            <person name="Turgeon B."/>
            <person name="Goodwin S."/>
            <person name="Spatafora J."/>
            <person name="Crous P."/>
            <person name="Grigoriev I."/>
        </authorList>
    </citation>
    <scope>NUCLEOTIDE SEQUENCE [LARGE SCALE GENOMIC DNA]</scope>
    <source>
        <strain evidence="7">CBS 304.66</strain>
    </source>
</reference>
<sequence length="440" mass="49513">MHLSTIISSFLAGATFVAAAPAKRATDPIPVEYVSMLNSYQSYVNTTLSKKDHRNGLRVCNHRNVQVRKEWRSMSKRERKKYVSAVQCMYRNRRSQANRKKVPGARNRLDDFLASHLVVSEKIHFNGHLFPWHRHFVWLYEQALREECGYKGAQPYWDWTLDAGNLLASPVFDGSDTSMGGNGEYFPHGHTELQAFGLDLQLPPGTGGGCLKSGPFSDLIVNMGLNQTIAPPASNVTAPIPKTLETADNKKVEPLSSPETSNITSPVDPTFETEKTFEPVGLIKFNEALNYNPRCLRRDLNLFWAEQLTASHVLYLLQASNADQLEKRIDGWDGPDPTQPAMHPAGHFVVGGLQNDPFASPGDPMFFLIHAQIDRLYTIWQSQDPARLYQVGGTDKPLDLNNEGNPVKLNDRLNFGIVDGKRKLKNLLNTMDKYYCYAYE</sequence>
<keyword evidence="4" id="KW-0732">Signal</keyword>
<dbReference type="GO" id="GO:0046872">
    <property type="term" value="F:metal ion binding"/>
    <property type="evidence" value="ECO:0007669"/>
    <property type="project" value="UniProtKB-KW"/>
</dbReference>
<dbReference type="PANTHER" id="PTHR11474:SF125">
    <property type="entry name" value="N-ACETYL-6-HYDROXYTRYPTOPHAN OXIDASE IVOB-RELATED"/>
    <property type="match status" value="1"/>
</dbReference>
<dbReference type="PRINTS" id="PR00092">
    <property type="entry name" value="TYROSINASE"/>
</dbReference>
<evidence type="ECO:0000313" key="6">
    <source>
        <dbReference type="EMBL" id="KAF2259428.1"/>
    </source>
</evidence>
<dbReference type="PANTHER" id="PTHR11474">
    <property type="entry name" value="TYROSINASE FAMILY MEMBER"/>
    <property type="match status" value="1"/>
</dbReference>
<dbReference type="InterPro" id="IPR050316">
    <property type="entry name" value="Tyrosinase/Hemocyanin"/>
</dbReference>
<feature type="compositionally biased region" description="Polar residues" evidence="3">
    <location>
        <begin position="257"/>
        <end position="267"/>
    </location>
</feature>
<name>A0A9P4K276_9PLEO</name>
<evidence type="ECO:0000256" key="1">
    <source>
        <dbReference type="ARBA" id="ARBA00022723"/>
    </source>
</evidence>
<dbReference type="PROSITE" id="PS00498">
    <property type="entry name" value="TYROSINASE_2"/>
    <property type="match status" value="1"/>
</dbReference>
<accession>A0A9P4K276</accession>
<feature type="region of interest" description="Disordered" evidence="3">
    <location>
        <begin position="251"/>
        <end position="271"/>
    </location>
</feature>
<dbReference type="Proteomes" id="UP000800093">
    <property type="component" value="Unassembled WGS sequence"/>
</dbReference>
<dbReference type="AlphaFoldDB" id="A0A9P4K276"/>
<evidence type="ECO:0000256" key="2">
    <source>
        <dbReference type="ARBA" id="ARBA00023002"/>
    </source>
</evidence>
<keyword evidence="1" id="KW-0479">Metal-binding</keyword>
<evidence type="ECO:0000256" key="4">
    <source>
        <dbReference type="SAM" id="SignalP"/>
    </source>
</evidence>
<dbReference type="Pfam" id="PF00264">
    <property type="entry name" value="Tyrosinase"/>
    <property type="match status" value="1"/>
</dbReference>
<feature type="domain" description="Tyrosinase copper-binding" evidence="5">
    <location>
        <begin position="363"/>
        <end position="374"/>
    </location>
</feature>
<evidence type="ECO:0000313" key="7">
    <source>
        <dbReference type="Proteomes" id="UP000800093"/>
    </source>
</evidence>
<evidence type="ECO:0000259" key="5">
    <source>
        <dbReference type="PROSITE" id="PS00498"/>
    </source>
</evidence>
<protein>
    <submittedName>
        <fullName evidence="6">Di-copper centre-containing protein</fullName>
    </submittedName>
</protein>
<dbReference type="OrthoDB" id="6132182at2759"/>
<comment type="caution">
    <text evidence="6">The sequence shown here is derived from an EMBL/GenBank/DDBJ whole genome shotgun (WGS) entry which is preliminary data.</text>
</comment>
<evidence type="ECO:0000256" key="3">
    <source>
        <dbReference type="SAM" id="MobiDB-lite"/>
    </source>
</evidence>